<name>A0A9N7US59_PLEPL</name>
<feature type="transmembrane region" description="Helical" evidence="1">
    <location>
        <begin position="34"/>
        <end position="53"/>
    </location>
</feature>
<protein>
    <submittedName>
        <fullName evidence="2">Uncharacterized protein</fullName>
    </submittedName>
</protein>
<feature type="non-terminal residue" evidence="2">
    <location>
        <position position="147"/>
    </location>
</feature>
<dbReference type="Proteomes" id="UP001153269">
    <property type="component" value="Unassembled WGS sequence"/>
</dbReference>
<evidence type="ECO:0000313" key="2">
    <source>
        <dbReference type="EMBL" id="CAB1437999.1"/>
    </source>
</evidence>
<evidence type="ECO:0000256" key="1">
    <source>
        <dbReference type="SAM" id="Phobius"/>
    </source>
</evidence>
<dbReference type="AlphaFoldDB" id="A0A9N7US59"/>
<gene>
    <name evidence="2" type="ORF">PLEPLA_LOCUS25968</name>
</gene>
<keyword evidence="1" id="KW-0812">Transmembrane</keyword>
<evidence type="ECO:0000313" key="3">
    <source>
        <dbReference type="Proteomes" id="UP001153269"/>
    </source>
</evidence>
<organism evidence="2 3">
    <name type="scientific">Pleuronectes platessa</name>
    <name type="common">European plaice</name>
    <dbReference type="NCBI Taxonomy" id="8262"/>
    <lineage>
        <taxon>Eukaryota</taxon>
        <taxon>Metazoa</taxon>
        <taxon>Chordata</taxon>
        <taxon>Craniata</taxon>
        <taxon>Vertebrata</taxon>
        <taxon>Euteleostomi</taxon>
        <taxon>Actinopterygii</taxon>
        <taxon>Neopterygii</taxon>
        <taxon>Teleostei</taxon>
        <taxon>Neoteleostei</taxon>
        <taxon>Acanthomorphata</taxon>
        <taxon>Carangaria</taxon>
        <taxon>Pleuronectiformes</taxon>
        <taxon>Pleuronectoidei</taxon>
        <taxon>Pleuronectidae</taxon>
        <taxon>Pleuronectes</taxon>
    </lineage>
</organism>
<proteinExistence type="predicted"/>
<dbReference type="EMBL" id="CADEAL010002097">
    <property type="protein sequence ID" value="CAB1437999.1"/>
    <property type="molecule type" value="Genomic_DNA"/>
</dbReference>
<keyword evidence="1" id="KW-0472">Membrane</keyword>
<accession>A0A9N7US59</accession>
<sequence length="147" mass="15990">MQMQGLSLSDVIYRHLGPPIIHCTTTSLHLIHNLLLSLILLGLILLSFSSSLYRSPASASSHLCSDVSVPKLEKCFREYAGWCANGARRGAGIPPQRAQRPALTAFTFQCVRRLLAVFKTVGPFIMLVSAPHRERLLMVVPGGGVAP</sequence>
<comment type="caution">
    <text evidence="2">The sequence shown here is derived from an EMBL/GenBank/DDBJ whole genome shotgun (WGS) entry which is preliminary data.</text>
</comment>
<reference evidence="2" key="1">
    <citation type="submission" date="2020-03" db="EMBL/GenBank/DDBJ databases">
        <authorList>
            <person name="Weist P."/>
        </authorList>
    </citation>
    <scope>NUCLEOTIDE SEQUENCE</scope>
</reference>
<keyword evidence="1" id="KW-1133">Transmembrane helix</keyword>
<keyword evidence="3" id="KW-1185">Reference proteome</keyword>